<comment type="caution">
    <text evidence="2">The sequence shown here is derived from an EMBL/GenBank/DDBJ whole genome shotgun (WGS) entry which is preliminary data.</text>
</comment>
<evidence type="ECO:0000313" key="2">
    <source>
        <dbReference type="EMBL" id="KAK4887576.1"/>
    </source>
</evidence>
<accession>A0AAN7PPB2</accession>
<dbReference type="Proteomes" id="UP001353858">
    <property type="component" value="Unassembled WGS sequence"/>
</dbReference>
<dbReference type="GO" id="GO:0006310">
    <property type="term" value="P:DNA recombination"/>
    <property type="evidence" value="ECO:0007669"/>
    <property type="project" value="UniProtKB-KW"/>
</dbReference>
<dbReference type="GO" id="GO:0003677">
    <property type="term" value="F:DNA binding"/>
    <property type="evidence" value="ECO:0007669"/>
    <property type="project" value="InterPro"/>
</dbReference>
<sequence length="204" mass="23133">MSTPKHLTEKAVAVSLDLLPTKSKEKYLSCYDKFVKWKEAEGATSWSEDVLLSYFAEELSKYAPTTMWSIYSMLKTTISSKHNVVAILGVLGACRGAELCDMAVADFEDLENKLLKITIPTTKNHISRTFTVEGEYYEIIKKYASLRPKNAESSRFFLNYQKGKCTKQVIGKNKVATCPKQIAEFLNLPKSGEYIPEDFSHFTR</sequence>
<reference evidence="3" key="1">
    <citation type="submission" date="2023-01" db="EMBL/GenBank/DDBJ databases">
        <title>Key to firefly adult light organ development and bioluminescence: homeobox transcription factors regulate luciferase expression and transportation to peroxisome.</title>
        <authorList>
            <person name="Fu X."/>
        </authorList>
    </citation>
    <scope>NUCLEOTIDE SEQUENCE [LARGE SCALE GENOMIC DNA]</scope>
</reference>
<keyword evidence="1" id="KW-0233">DNA recombination</keyword>
<gene>
    <name evidence="2" type="ORF">RN001_003847</name>
</gene>
<dbReference type="GO" id="GO:0015074">
    <property type="term" value="P:DNA integration"/>
    <property type="evidence" value="ECO:0007669"/>
    <property type="project" value="InterPro"/>
</dbReference>
<dbReference type="AlphaFoldDB" id="A0AAN7PPB2"/>
<dbReference type="SUPFAM" id="SSF56349">
    <property type="entry name" value="DNA breaking-rejoining enzymes"/>
    <property type="match status" value="1"/>
</dbReference>
<keyword evidence="3" id="KW-1185">Reference proteome</keyword>
<evidence type="ECO:0000313" key="3">
    <source>
        <dbReference type="Proteomes" id="UP001353858"/>
    </source>
</evidence>
<proteinExistence type="predicted"/>
<dbReference type="EMBL" id="JARPUR010000001">
    <property type="protein sequence ID" value="KAK4887576.1"/>
    <property type="molecule type" value="Genomic_DNA"/>
</dbReference>
<organism evidence="2 3">
    <name type="scientific">Aquatica leii</name>
    <dbReference type="NCBI Taxonomy" id="1421715"/>
    <lineage>
        <taxon>Eukaryota</taxon>
        <taxon>Metazoa</taxon>
        <taxon>Ecdysozoa</taxon>
        <taxon>Arthropoda</taxon>
        <taxon>Hexapoda</taxon>
        <taxon>Insecta</taxon>
        <taxon>Pterygota</taxon>
        <taxon>Neoptera</taxon>
        <taxon>Endopterygota</taxon>
        <taxon>Coleoptera</taxon>
        <taxon>Polyphaga</taxon>
        <taxon>Elateriformia</taxon>
        <taxon>Elateroidea</taxon>
        <taxon>Lampyridae</taxon>
        <taxon>Luciolinae</taxon>
        <taxon>Aquatica</taxon>
    </lineage>
</organism>
<dbReference type="Gene3D" id="1.10.443.10">
    <property type="entry name" value="Intergrase catalytic core"/>
    <property type="match status" value="1"/>
</dbReference>
<dbReference type="InterPro" id="IPR011010">
    <property type="entry name" value="DNA_brk_join_enz"/>
</dbReference>
<evidence type="ECO:0000256" key="1">
    <source>
        <dbReference type="ARBA" id="ARBA00023172"/>
    </source>
</evidence>
<protein>
    <submittedName>
        <fullName evidence="2">Uncharacterized protein</fullName>
    </submittedName>
</protein>
<dbReference type="InterPro" id="IPR013762">
    <property type="entry name" value="Integrase-like_cat_sf"/>
</dbReference>
<name>A0AAN7PPB2_9COLE</name>